<evidence type="ECO:0000313" key="3">
    <source>
        <dbReference type="Proteomes" id="UP000285405"/>
    </source>
</evidence>
<protein>
    <submittedName>
        <fullName evidence="2">Uncharacterized protein</fullName>
    </submittedName>
</protein>
<feature type="region of interest" description="Disordered" evidence="1">
    <location>
        <begin position="122"/>
        <end position="193"/>
    </location>
</feature>
<accession>A0A420II11</accession>
<reference evidence="2 3" key="1">
    <citation type="journal article" date="2018" name="BMC Genomics">
        <title>Comparative genome analyses reveal sequence features reflecting distinct modes of host-adaptation between dicot and monocot powdery mildew.</title>
        <authorList>
            <person name="Wu Y."/>
            <person name="Ma X."/>
            <person name="Pan Z."/>
            <person name="Kale S.D."/>
            <person name="Song Y."/>
            <person name="King H."/>
            <person name="Zhang Q."/>
            <person name="Presley C."/>
            <person name="Deng X."/>
            <person name="Wei C.I."/>
            <person name="Xiao S."/>
        </authorList>
    </citation>
    <scope>NUCLEOTIDE SEQUENCE [LARGE SCALE GENOMIC DNA]</scope>
    <source>
        <strain evidence="2">UCSC1</strain>
    </source>
</reference>
<dbReference type="AlphaFoldDB" id="A0A420II11"/>
<evidence type="ECO:0000313" key="2">
    <source>
        <dbReference type="EMBL" id="RKF74175.1"/>
    </source>
</evidence>
<comment type="caution">
    <text evidence="2">The sequence shown here is derived from an EMBL/GenBank/DDBJ whole genome shotgun (WGS) entry which is preliminary data.</text>
</comment>
<evidence type="ECO:0000256" key="1">
    <source>
        <dbReference type="SAM" id="MobiDB-lite"/>
    </source>
</evidence>
<sequence>MTVPCPQTKDCTTCACTKAHEIISRRPDVEFPAPPNTVFHRTNQDIIPFEPSYTGHNHATHTQCDTSRYAVLDTHRGKAVACQASINQIKMIETQFDVRENKLGFEDFEEWPQIYDTDNNVFGPGEDENELGPLFKNSTSHGDASGHSLKIKLLPTPSPSPERQEVDQRQDSIHNSSNNILTERGLEKPLPKG</sequence>
<dbReference type="Proteomes" id="UP000285405">
    <property type="component" value="Unassembled WGS sequence"/>
</dbReference>
<name>A0A420II11_9PEZI</name>
<gene>
    <name evidence="2" type="ORF">GcC1_086021</name>
</gene>
<dbReference type="EMBL" id="MCBR01008631">
    <property type="protein sequence ID" value="RKF74175.1"/>
    <property type="molecule type" value="Genomic_DNA"/>
</dbReference>
<dbReference type="OrthoDB" id="10526859at2759"/>
<organism evidence="2 3">
    <name type="scientific">Golovinomyces cichoracearum</name>
    <dbReference type="NCBI Taxonomy" id="62708"/>
    <lineage>
        <taxon>Eukaryota</taxon>
        <taxon>Fungi</taxon>
        <taxon>Dikarya</taxon>
        <taxon>Ascomycota</taxon>
        <taxon>Pezizomycotina</taxon>
        <taxon>Leotiomycetes</taxon>
        <taxon>Erysiphales</taxon>
        <taxon>Erysiphaceae</taxon>
        <taxon>Golovinomyces</taxon>
    </lineage>
</organism>
<feature type="compositionally biased region" description="Basic and acidic residues" evidence="1">
    <location>
        <begin position="162"/>
        <end position="172"/>
    </location>
</feature>
<feature type="compositionally biased region" description="Basic and acidic residues" evidence="1">
    <location>
        <begin position="184"/>
        <end position="193"/>
    </location>
</feature>
<proteinExistence type="predicted"/>